<dbReference type="GO" id="GO:0005524">
    <property type="term" value="F:ATP binding"/>
    <property type="evidence" value="ECO:0007669"/>
    <property type="project" value="UniProtKB-KW"/>
</dbReference>
<proteinExistence type="predicted"/>
<organism evidence="7 8">
    <name type="scientific">Agrobacterium tumefaciens</name>
    <dbReference type="NCBI Taxonomy" id="358"/>
    <lineage>
        <taxon>Bacteria</taxon>
        <taxon>Pseudomonadati</taxon>
        <taxon>Pseudomonadota</taxon>
        <taxon>Alphaproteobacteria</taxon>
        <taxon>Hyphomicrobiales</taxon>
        <taxon>Rhizobiaceae</taxon>
        <taxon>Rhizobium/Agrobacterium group</taxon>
        <taxon>Agrobacterium</taxon>
        <taxon>Agrobacterium tumefaciens complex</taxon>
    </lineage>
</organism>
<evidence type="ECO:0000313" key="8">
    <source>
        <dbReference type="Proteomes" id="UP000298579"/>
    </source>
</evidence>
<keyword evidence="1" id="KW-0436">Ligase</keyword>
<keyword evidence="4" id="KW-0648">Protein biosynthesis</keyword>
<dbReference type="Gene3D" id="3.30.930.10">
    <property type="entry name" value="Bira Bifunctional Protein, Domain 2"/>
    <property type="match status" value="1"/>
</dbReference>
<evidence type="ECO:0000259" key="6">
    <source>
        <dbReference type="PROSITE" id="PS50862"/>
    </source>
</evidence>
<gene>
    <name evidence="7" type="ORF">CFBP5877_27760</name>
</gene>
<keyword evidence="7" id="KW-0614">Plasmid</keyword>
<evidence type="ECO:0000256" key="4">
    <source>
        <dbReference type="ARBA" id="ARBA00022917"/>
    </source>
</evidence>
<feature type="domain" description="Aminoacyl-transfer RNA synthetases class-II family profile" evidence="6">
    <location>
        <begin position="119"/>
        <end position="353"/>
    </location>
</feature>
<dbReference type="AlphaFoldDB" id="A0AAE6EHW1"/>
<evidence type="ECO:0000256" key="5">
    <source>
        <dbReference type="ARBA" id="ARBA00023146"/>
    </source>
</evidence>
<dbReference type="SUPFAM" id="SSF55681">
    <property type="entry name" value="Class II aaRS and biotin synthetases"/>
    <property type="match status" value="1"/>
</dbReference>
<dbReference type="GO" id="GO:0006421">
    <property type="term" value="P:asparaginyl-tRNA aminoacylation"/>
    <property type="evidence" value="ECO:0007669"/>
    <property type="project" value="TreeGrafter"/>
</dbReference>
<dbReference type="PANTHER" id="PTHR22594:SF34">
    <property type="entry name" value="ASPARAGINE--TRNA LIGASE, MITOCHONDRIAL-RELATED"/>
    <property type="match status" value="1"/>
</dbReference>
<evidence type="ECO:0000256" key="3">
    <source>
        <dbReference type="ARBA" id="ARBA00022840"/>
    </source>
</evidence>
<reference evidence="7 8" key="1">
    <citation type="submission" date="2019-04" db="EMBL/GenBank/DDBJ databases">
        <title>Complete genome sequence of Agrobacterium tumefaciens CFBP5877.</title>
        <authorList>
            <person name="Huang Y.-Y."/>
            <person name="Chiang H.-Y."/>
            <person name="Chou L."/>
            <person name="Lai E.-M."/>
            <person name="Kuo C.-H."/>
        </authorList>
    </citation>
    <scope>NUCLEOTIDE SEQUENCE [LARGE SCALE GENOMIC DNA]</scope>
    <source>
        <strain evidence="7 8">CFBP5877</strain>
        <plasmid evidence="8">patcfbp5877c</plasmid>
    </source>
</reference>
<dbReference type="InterPro" id="IPR045864">
    <property type="entry name" value="aa-tRNA-synth_II/BPL/LPL"/>
</dbReference>
<accession>A0AAE6EHW1</accession>
<dbReference type="EMBL" id="CP039901">
    <property type="protein sequence ID" value="QCL82909.1"/>
    <property type="molecule type" value="Genomic_DNA"/>
</dbReference>
<keyword evidence="2" id="KW-0547">Nucleotide-binding</keyword>
<keyword evidence="3" id="KW-0067">ATP-binding</keyword>
<dbReference type="InterPro" id="IPR006195">
    <property type="entry name" value="aa-tRNA-synth_II"/>
</dbReference>
<evidence type="ECO:0000256" key="2">
    <source>
        <dbReference type="ARBA" id="ARBA00022741"/>
    </source>
</evidence>
<evidence type="ECO:0000313" key="7">
    <source>
        <dbReference type="EMBL" id="QCL82909.1"/>
    </source>
</evidence>
<dbReference type="PANTHER" id="PTHR22594">
    <property type="entry name" value="ASPARTYL/LYSYL-TRNA SYNTHETASE"/>
    <property type="match status" value="1"/>
</dbReference>
<evidence type="ECO:0000256" key="1">
    <source>
        <dbReference type="ARBA" id="ARBA00022598"/>
    </source>
</evidence>
<geneLocation type="plasmid" evidence="8">
    <name>patcfbp5877c</name>
</geneLocation>
<dbReference type="GO" id="GO:0004812">
    <property type="term" value="F:aminoacyl-tRNA ligase activity"/>
    <property type="evidence" value="ECO:0007669"/>
    <property type="project" value="UniProtKB-KW"/>
</dbReference>
<sequence length="353" mass="39371">MNHLDRSALSFNQSDSALIRPPSSWREPENHLSQLITSPWYRLLHEVRCSIDGGTRVFFEGFGADNLHVPVTTGSVSSPMGLGSDSLPVRAIIQDKEIYLADSLQFLLELGIRIARRPVYYISSSFRGEDVDPTHLAEFSHSEVEIEGDLNEIIDLGGKYVSHLAQTLLDKCEGQILNSVGSLNHLQDVAKLKGNFPRLRHSDALELLHSEPRATKELLPGVATITRAGERQIMEVIGSPVWITHMPRKSCPFYQRPEEGSDACLSADLLLGPGEILGAGERCEDFLSTSRSVADHEVDPSPYQWYLEMKRSSPLRTAGFGLGIERFIMWALDVGDIRDCCLWLRKHGEVINP</sequence>
<dbReference type="InterPro" id="IPR004364">
    <property type="entry name" value="Aa-tRNA-synt_II"/>
</dbReference>
<keyword evidence="5" id="KW-0030">Aminoacyl-tRNA synthetase</keyword>
<name>A0AAE6EHW1_AGRTU</name>
<dbReference type="Pfam" id="PF00152">
    <property type="entry name" value="tRNA-synt_2"/>
    <property type="match status" value="1"/>
</dbReference>
<dbReference type="PROSITE" id="PS50862">
    <property type="entry name" value="AA_TRNA_LIGASE_II"/>
    <property type="match status" value="1"/>
</dbReference>
<dbReference type="Proteomes" id="UP000298579">
    <property type="component" value="Plasmid pAtCFBP5877c"/>
</dbReference>
<protein>
    <submittedName>
        <fullName evidence="7">Asparagine synthetase A</fullName>
    </submittedName>
</protein>